<name>A0A917EGQ8_9RHOB</name>
<gene>
    <name evidence="2" type="ORF">GCM10011360_20310</name>
</gene>
<comment type="similarity">
    <text evidence="1">Belongs to the AB hydrolase superfamily.</text>
</comment>
<dbReference type="SUPFAM" id="SSF53474">
    <property type="entry name" value="alpha/beta-Hydrolases"/>
    <property type="match status" value="2"/>
</dbReference>
<dbReference type="AlphaFoldDB" id="A0A917EGQ8"/>
<dbReference type="Gene3D" id="3.40.50.1820">
    <property type="entry name" value="alpha/beta hydrolase"/>
    <property type="match status" value="1"/>
</dbReference>
<dbReference type="RefSeq" id="WP_188477579.1">
    <property type="nucleotide sequence ID" value="NZ_BMFJ01000001.1"/>
</dbReference>
<comment type="caution">
    <text evidence="2">The sequence shown here is derived from an EMBL/GenBank/DDBJ whole genome shotgun (WGS) entry which is preliminary data.</text>
</comment>
<evidence type="ECO:0000256" key="1">
    <source>
        <dbReference type="ARBA" id="ARBA00008645"/>
    </source>
</evidence>
<dbReference type="InterPro" id="IPR029058">
    <property type="entry name" value="AB_hydrolase_fold"/>
</dbReference>
<evidence type="ECO:0000313" key="3">
    <source>
        <dbReference type="Proteomes" id="UP000612855"/>
    </source>
</evidence>
<evidence type="ECO:0008006" key="4">
    <source>
        <dbReference type="Google" id="ProtNLM"/>
    </source>
</evidence>
<keyword evidence="3" id="KW-1185">Reference proteome</keyword>
<sequence>MVFAHGFGCDQTLWRFVAPSFDNDFGVMTFDDVGAAGTDKSACDRDRYASLAGYVRDVVPVSSLVVVDAKGHCPHFSAPEQIVAAMRGFL</sequence>
<dbReference type="EMBL" id="BMFJ01000001">
    <property type="protein sequence ID" value="GGE32385.1"/>
    <property type="molecule type" value="Genomic_DNA"/>
</dbReference>
<protein>
    <recommendedName>
        <fullName evidence="4">Alpha/beta hydrolase family protein</fullName>
    </recommendedName>
</protein>
<reference evidence="3" key="1">
    <citation type="journal article" date="2019" name="Int. J. Syst. Evol. Microbiol.">
        <title>The Global Catalogue of Microorganisms (GCM) 10K type strain sequencing project: providing services to taxonomists for standard genome sequencing and annotation.</title>
        <authorList>
            <consortium name="The Broad Institute Genomics Platform"/>
            <consortium name="The Broad Institute Genome Sequencing Center for Infectious Disease"/>
            <person name="Wu L."/>
            <person name="Ma J."/>
        </authorList>
    </citation>
    <scope>NUCLEOTIDE SEQUENCE [LARGE SCALE GENOMIC DNA]</scope>
    <source>
        <strain evidence="3">CGMCC 1.12664</strain>
    </source>
</reference>
<accession>A0A917EGQ8</accession>
<proteinExistence type="inferred from homology"/>
<organism evidence="2 3">
    <name type="scientific">Primorskyibacter flagellatus</name>
    <dbReference type="NCBI Taxonomy" id="1387277"/>
    <lineage>
        <taxon>Bacteria</taxon>
        <taxon>Pseudomonadati</taxon>
        <taxon>Pseudomonadota</taxon>
        <taxon>Alphaproteobacteria</taxon>
        <taxon>Rhodobacterales</taxon>
        <taxon>Roseobacteraceae</taxon>
        <taxon>Primorskyibacter</taxon>
    </lineage>
</organism>
<evidence type="ECO:0000313" key="2">
    <source>
        <dbReference type="EMBL" id="GGE32385.1"/>
    </source>
</evidence>
<dbReference type="Proteomes" id="UP000612855">
    <property type="component" value="Unassembled WGS sequence"/>
</dbReference>
<dbReference type="PANTHER" id="PTHR43039">
    <property type="entry name" value="ESTERASE-RELATED"/>
    <property type="match status" value="1"/>
</dbReference>